<reference evidence="2 3" key="1">
    <citation type="journal article" date="2016" name="Mol. Biol. Evol.">
        <title>Comparative Genomics of Early-Diverging Mushroom-Forming Fungi Provides Insights into the Origins of Lignocellulose Decay Capabilities.</title>
        <authorList>
            <person name="Nagy L.G."/>
            <person name="Riley R."/>
            <person name="Tritt A."/>
            <person name="Adam C."/>
            <person name="Daum C."/>
            <person name="Floudas D."/>
            <person name="Sun H."/>
            <person name="Yadav J.S."/>
            <person name="Pangilinan J."/>
            <person name="Larsson K.H."/>
            <person name="Matsuura K."/>
            <person name="Barry K."/>
            <person name="Labutti K."/>
            <person name="Kuo R."/>
            <person name="Ohm R.A."/>
            <person name="Bhattacharya S.S."/>
            <person name="Shirouzu T."/>
            <person name="Yoshinaga Y."/>
            <person name="Martin F.M."/>
            <person name="Grigoriev I.V."/>
            <person name="Hibbett D.S."/>
        </authorList>
    </citation>
    <scope>NUCLEOTIDE SEQUENCE [LARGE SCALE GENOMIC DNA]</scope>
    <source>
        <strain evidence="2 3">HHB12029</strain>
    </source>
</reference>
<evidence type="ECO:0000313" key="3">
    <source>
        <dbReference type="Proteomes" id="UP000077266"/>
    </source>
</evidence>
<dbReference type="InParanoid" id="A0A165FIZ8"/>
<organism evidence="2 3">
    <name type="scientific">Exidia glandulosa HHB12029</name>
    <dbReference type="NCBI Taxonomy" id="1314781"/>
    <lineage>
        <taxon>Eukaryota</taxon>
        <taxon>Fungi</taxon>
        <taxon>Dikarya</taxon>
        <taxon>Basidiomycota</taxon>
        <taxon>Agaricomycotina</taxon>
        <taxon>Agaricomycetes</taxon>
        <taxon>Auriculariales</taxon>
        <taxon>Exidiaceae</taxon>
        <taxon>Exidia</taxon>
    </lineage>
</organism>
<proteinExistence type="predicted"/>
<accession>A0A165FIZ8</accession>
<evidence type="ECO:0000256" key="1">
    <source>
        <dbReference type="SAM" id="MobiDB-lite"/>
    </source>
</evidence>
<dbReference type="EMBL" id="KV426082">
    <property type="protein sequence ID" value="KZV89075.1"/>
    <property type="molecule type" value="Genomic_DNA"/>
</dbReference>
<feature type="region of interest" description="Disordered" evidence="1">
    <location>
        <begin position="35"/>
        <end position="65"/>
    </location>
</feature>
<protein>
    <submittedName>
        <fullName evidence="2">Uncharacterized protein</fullName>
    </submittedName>
</protein>
<keyword evidence="3" id="KW-1185">Reference proteome</keyword>
<evidence type="ECO:0000313" key="2">
    <source>
        <dbReference type="EMBL" id="KZV89075.1"/>
    </source>
</evidence>
<gene>
    <name evidence="2" type="ORF">EXIGLDRAFT_722014</name>
</gene>
<name>A0A165FIZ8_EXIGL</name>
<feature type="compositionally biased region" description="Low complexity" evidence="1">
    <location>
        <begin position="35"/>
        <end position="46"/>
    </location>
</feature>
<dbReference type="Proteomes" id="UP000077266">
    <property type="component" value="Unassembled WGS sequence"/>
</dbReference>
<dbReference type="AlphaFoldDB" id="A0A165FIZ8"/>
<sequence>MEQAVDLTSDLVLRDGIVVENCTREPWKGVLRSSGPSSIVLGSSSPRSPPRTFPTSTRTIRQTASPPFAPWTQLQALL</sequence>